<sequence length="75" mass="8615">TLSQRARNPCTRPFGACPFGESLRNIRHHTIRNMMAEALRDFGYTVYEEVHVSLVKRNDEHGYVHYGGLARVKPS</sequence>
<protein>
    <submittedName>
        <fullName evidence="1">Uncharacterized protein</fullName>
    </submittedName>
</protein>
<evidence type="ECO:0000313" key="2">
    <source>
        <dbReference type="Proteomes" id="UP001233999"/>
    </source>
</evidence>
<reference evidence="1" key="1">
    <citation type="journal article" date="2023" name="IScience">
        <title>Live-bearing cockroach genome reveals convergent evolutionary mechanisms linked to viviparity in insects and beyond.</title>
        <authorList>
            <person name="Fouks B."/>
            <person name="Harrison M.C."/>
            <person name="Mikhailova A.A."/>
            <person name="Marchal E."/>
            <person name="English S."/>
            <person name="Carruthers M."/>
            <person name="Jennings E.C."/>
            <person name="Chiamaka E.L."/>
            <person name="Frigard R.A."/>
            <person name="Pippel M."/>
            <person name="Attardo G.M."/>
            <person name="Benoit J.B."/>
            <person name="Bornberg-Bauer E."/>
            <person name="Tobe S.S."/>
        </authorList>
    </citation>
    <scope>NUCLEOTIDE SEQUENCE</scope>
    <source>
        <strain evidence="1">Stay&amp;Tobe</strain>
    </source>
</reference>
<dbReference type="Proteomes" id="UP001233999">
    <property type="component" value="Unassembled WGS sequence"/>
</dbReference>
<dbReference type="EMBL" id="JASPKZ010007252">
    <property type="protein sequence ID" value="KAJ9585672.1"/>
    <property type="molecule type" value="Genomic_DNA"/>
</dbReference>
<name>A0AAD8EDD4_DIPPU</name>
<organism evidence="1 2">
    <name type="scientific">Diploptera punctata</name>
    <name type="common">Pacific beetle cockroach</name>
    <dbReference type="NCBI Taxonomy" id="6984"/>
    <lineage>
        <taxon>Eukaryota</taxon>
        <taxon>Metazoa</taxon>
        <taxon>Ecdysozoa</taxon>
        <taxon>Arthropoda</taxon>
        <taxon>Hexapoda</taxon>
        <taxon>Insecta</taxon>
        <taxon>Pterygota</taxon>
        <taxon>Neoptera</taxon>
        <taxon>Polyneoptera</taxon>
        <taxon>Dictyoptera</taxon>
        <taxon>Blattodea</taxon>
        <taxon>Blaberoidea</taxon>
        <taxon>Blaberidae</taxon>
        <taxon>Diplopterinae</taxon>
        <taxon>Diploptera</taxon>
    </lineage>
</organism>
<feature type="non-terminal residue" evidence="1">
    <location>
        <position position="1"/>
    </location>
</feature>
<dbReference type="AlphaFoldDB" id="A0AAD8EDD4"/>
<proteinExistence type="predicted"/>
<gene>
    <name evidence="1" type="ORF">L9F63_002543</name>
</gene>
<feature type="non-terminal residue" evidence="1">
    <location>
        <position position="75"/>
    </location>
</feature>
<accession>A0AAD8EDD4</accession>
<comment type="caution">
    <text evidence="1">The sequence shown here is derived from an EMBL/GenBank/DDBJ whole genome shotgun (WGS) entry which is preliminary data.</text>
</comment>
<reference evidence="1" key="2">
    <citation type="submission" date="2023-05" db="EMBL/GenBank/DDBJ databases">
        <authorList>
            <person name="Fouks B."/>
        </authorList>
    </citation>
    <scope>NUCLEOTIDE SEQUENCE</scope>
    <source>
        <strain evidence="1">Stay&amp;Tobe</strain>
        <tissue evidence="1">Testes</tissue>
    </source>
</reference>
<keyword evidence="2" id="KW-1185">Reference proteome</keyword>
<evidence type="ECO:0000313" key="1">
    <source>
        <dbReference type="EMBL" id="KAJ9585672.1"/>
    </source>
</evidence>